<dbReference type="AlphaFoldDB" id="A0A5N6NQT6"/>
<gene>
    <name evidence="1" type="ORF">E3N88_19394</name>
</gene>
<accession>A0A5N6NQT6</accession>
<protein>
    <submittedName>
        <fullName evidence="1">Uncharacterized protein</fullName>
    </submittedName>
</protein>
<dbReference type="Proteomes" id="UP000326396">
    <property type="component" value="Linkage Group LG18"/>
</dbReference>
<evidence type="ECO:0000313" key="1">
    <source>
        <dbReference type="EMBL" id="KAD4982723.1"/>
    </source>
</evidence>
<reference evidence="1 2" key="1">
    <citation type="submission" date="2019-05" db="EMBL/GenBank/DDBJ databases">
        <title>Mikania micrantha, genome provides insights into the molecular mechanism of rapid growth.</title>
        <authorList>
            <person name="Liu B."/>
        </authorList>
    </citation>
    <scope>NUCLEOTIDE SEQUENCE [LARGE SCALE GENOMIC DNA]</scope>
    <source>
        <strain evidence="1">NLD-2019</strain>
        <tissue evidence="1">Leaf</tissue>
    </source>
</reference>
<proteinExistence type="predicted"/>
<sequence>MRQSCSLDSRRKDTTWIGIQEGLFIVHLQQNQTALISDSLTISYPGYLYRAPMVEFDDHGHDDVDQLIEIGNHEPVANGHLWNLENGHLPNQLHGDNNGPVIVQFNADYLNLSLAFLNSDVNDQIDVTRIANHQIVGALDEETRAAMVNHIDVVGNALNEIHEIVASFEARFRVLE</sequence>
<evidence type="ECO:0000313" key="2">
    <source>
        <dbReference type="Proteomes" id="UP000326396"/>
    </source>
</evidence>
<name>A0A5N6NQT6_9ASTR</name>
<organism evidence="1 2">
    <name type="scientific">Mikania micrantha</name>
    <name type="common">bitter vine</name>
    <dbReference type="NCBI Taxonomy" id="192012"/>
    <lineage>
        <taxon>Eukaryota</taxon>
        <taxon>Viridiplantae</taxon>
        <taxon>Streptophyta</taxon>
        <taxon>Embryophyta</taxon>
        <taxon>Tracheophyta</taxon>
        <taxon>Spermatophyta</taxon>
        <taxon>Magnoliopsida</taxon>
        <taxon>eudicotyledons</taxon>
        <taxon>Gunneridae</taxon>
        <taxon>Pentapetalae</taxon>
        <taxon>asterids</taxon>
        <taxon>campanulids</taxon>
        <taxon>Asterales</taxon>
        <taxon>Asteraceae</taxon>
        <taxon>Asteroideae</taxon>
        <taxon>Heliantheae alliance</taxon>
        <taxon>Eupatorieae</taxon>
        <taxon>Mikania</taxon>
    </lineage>
</organism>
<keyword evidence="2" id="KW-1185">Reference proteome</keyword>
<comment type="caution">
    <text evidence="1">The sequence shown here is derived from an EMBL/GenBank/DDBJ whole genome shotgun (WGS) entry which is preliminary data.</text>
</comment>
<dbReference type="EMBL" id="SZYD01000010">
    <property type="protein sequence ID" value="KAD4982723.1"/>
    <property type="molecule type" value="Genomic_DNA"/>
</dbReference>